<dbReference type="RefSeq" id="WP_058940445.1">
    <property type="nucleotide sequence ID" value="NZ_LNSV01000004.1"/>
</dbReference>
<feature type="compositionally biased region" description="Basic and acidic residues" evidence="6">
    <location>
        <begin position="442"/>
        <end position="451"/>
    </location>
</feature>
<feature type="transmembrane region" description="Helical" evidence="7">
    <location>
        <begin position="20"/>
        <end position="42"/>
    </location>
</feature>
<dbReference type="EMBL" id="LNSV01000004">
    <property type="protein sequence ID" value="KUH40207.1"/>
    <property type="molecule type" value="Genomic_DNA"/>
</dbReference>
<dbReference type="Pfam" id="PF13520">
    <property type="entry name" value="AA_permease_2"/>
    <property type="match status" value="1"/>
</dbReference>
<keyword evidence="9" id="KW-1185">Reference proteome</keyword>
<evidence type="ECO:0000313" key="9">
    <source>
        <dbReference type="Proteomes" id="UP000054011"/>
    </source>
</evidence>
<feature type="transmembrane region" description="Helical" evidence="7">
    <location>
        <begin position="330"/>
        <end position="350"/>
    </location>
</feature>
<evidence type="ECO:0000256" key="3">
    <source>
        <dbReference type="ARBA" id="ARBA00022692"/>
    </source>
</evidence>
<accession>A0A124EDA9</accession>
<gene>
    <name evidence="8" type="ORF">ATE80_02570</name>
</gene>
<keyword evidence="2" id="KW-1003">Cell membrane</keyword>
<dbReference type="Gene3D" id="1.20.1740.10">
    <property type="entry name" value="Amino acid/polyamine transporter I"/>
    <property type="match status" value="1"/>
</dbReference>
<feature type="transmembrane region" description="Helical" evidence="7">
    <location>
        <begin position="409"/>
        <end position="428"/>
    </location>
</feature>
<dbReference type="STRING" id="936756.ATE80_02570"/>
<dbReference type="PIRSF" id="PIRSF006060">
    <property type="entry name" value="AA_transporter"/>
    <property type="match status" value="1"/>
</dbReference>
<feature type="transmembrane region" description="Helical" evidence="7">
    <location>
        <begin position="153"/>
        <end position="175"/>
    </location>
</feature>
<keyword evidence="5 7" id="KW-0472">Membrane</keyword>
<dbReference type="GO" id="GO:0022857">
    <property type="term" value="F:transmembrane transporter activity"/>
    <property type="evidence" value="ECO:0007669"/>
    <property type="project" value="InterPro"/>
</dbReference>
<feature type="region of interest" description="Disordered" evidence="6">
    <location>
        <begin position="432"/>
        <end position="451"/>
    </location>
</feature>
<feature type="transmembrane region" description="Helical" evidence="7">
    <location>
        <begin position="356"/>
        <end position="374"/>
    </location>
</feature>
<feature type="transmembrane region" description="Helical" evidence="7">
    <location>
        <begin position="90"/>
        <end position="112"/>
    </location>
</feature>
<organism evidence="8 9">
    <name type="scientific">Streptomyces kanasensis</name>
    <dbReference type="NCBI Taxonomy" id="936756"/>
    <lineage>
        <taxon>Bacteria</taxon>
        <taxon>Bacillati</taxon>
        <taxon>Actinomycetota</taxon>
        <taxon>Actinomycetes</taxon>
        <taxon>Kitasatosporales</taxon>
        <taxon>Streptomycetaceae</taxon>
        <taxon>Streptomyces</taxon>
    </lineage>
</organism>
<comment type="subcellular location">
    <subcellularLocation>
        <location evidence="1">Cell membrane</location>
        <topology evidence="1">Multi-pass membrane protein</topology>
    </subcellularLocation>
</comment>
<dbReference type="InterPro" id="IPR002293">
    <property type="entry name" value="AA/rel_permease1"/>
</dbReference>
<feature type="transmembrane region" description="Helical" evidence="7">
    <location>
        <begin position="234"/>
        <end position="258"/>
    </location>
</feature>
<keyword evidence="4 7" id="KW-1133">Transmembrane helix</keyword>
<feature type="transmembrane region" description="Helical" evidence="7">
    <location>
        <begin position="195"/>
        <end position="213"/>
    </location>
</feature>
<dbReference type="OrthoDB" id="4568421at2"/>
<evidence type="ECO:0000256" key="6">
    <source>
        <dbReference type="SAM" id="MobiDB-lite"/>
    </source>
</evidence>
<name>A0A124EDA9_9ACTN</name>
<evidence type="ECO:0000256" key="4">
    <source>
        <dbReference type="ARBA" id="ARBA00022989"/>
    </source>
</evidence>
<reference evidence="8 9" key="1">
    <citation type="submission" date="2015-11" db="EMBL/GenBank/DDBJ databases">
        <title>Genome-wide analysis reveals the secondary metabolome in Streptomyces kanasensis ZX01.</title>
        <authorList>
            <person name="Zhang G."/>
            <person name="Han L."/>
            <person name="Feng J."/>
            <person name="Zhang X."/>
        </authorList>
    </citation>
    <scope>NUCLEOTIDE SEQUENCE [LARGE SCALE GENOMIC DNA]</scope>
    <source>
        <strain evidence="8 9">ZX01</strain>
    </source>
</reference>
<dbReference type="PANTHER" id="PTHR42770">
    <property type="entry name" value="AMINO ACID TRANSPORTER-RELATED"/>
    <property type="match status" value="1"/>
</dbReference>
<dbReference type="AlphaFoldDB" id="A0A124EDA9"/>
<keyword evidence="3 7" id="KW-0812">Transmembrane</keyword>
<evidence type="ECO:0000313" key="8">
    <source>
        <dbReference type="EMBL" id="KUH40207.1"/>
    </source>
</evidence>
<dbReference type="InterPro" id="IPR050367">
    <property type="entry name" value="APC_superfamily"/>
</dbReference>
<sequence length="451" mass="46003">MSTTNDHGQPLERALTTPLLYFFILGDVLGAGVYVLIGQVAADSGGAVWVPLAVALGLALLTAASYAELATKYPRAGGASHYVTRAYGPFAGFVAGFCMLAAGIVSVAALARGFAGDYLSAFATVPVAVVAVLFLAALALLNARGIRESTRANVVATLIEVGGLAIVIALGAWLLLRGDGDPGRLTRLGTDGQGAVASVLSGAVLAYYSFAGFETSVNVAEETRDPRRSYPRALFGALATAGAVYVLVGIAASAAVPTDTLATSSGPLLEVVKAAGGVPVWLFSAIALVAVANGALLTGIMSSRLAYGMARDGLLPSPLGRVLPRRRTPWVAITVTTVLSMLLALTGGVATLASTLVLLLLVVFFLVNTAALVLRRDPGTPGHFRAPVVLPVLGALSCVVLATRIEGEVWARGLLVLAVGVVLGVSAARRRASRPGGPVHDTTADDVTRTG</sequence>
<feature type="transmembrane region" description="Helical" evidence="7">
    <location>
        <begin position="48"/>
        <end position="69"/>
    </location>
</feature>
<feature type="transmembrane region" description="Helical" evidence="7">
    <location>
        <begin position="386"/>
        <end position="403"/>
    </location>
</feature>
<dbReference type="Proteomes" id="UP000054011">
    <property type="component" value="Unassembled WGS sequence"/>
</dbReference>
<evidence type="ECO:0000256" key="2">
    <source>
        <dbReference type="ARBA" id="ARBA00022475"/>
    </source>
</evidence>
<proteinExistence type="predicted"/>
<protein>
    <submittedName>
        <fullName evidence="8">Amino acid permease</fullName>
    </submittedName>
</protein>
<evidence type="ECO:0000256" key="7">
    <source>
        <dbReference type="SAM" id="Phobius"/>
    </source>
</evidence>
<evidence type="ECO:0000256" key="1">
    <source>
        <dbReference type="ARBA" id="ARBA00004651"/>
    </source>
</evidence>
<comment type="caution">
    <text evidence="8">The sequence shown here is derived from an EMBL/GenBank/DDBJ whole genome shotgun (WGS) entry which is preliminary data.</text>
</comment>
<evidence type="ECO:0000256" key="5">
    <source>
        <dbReference type="ARBA" id="ARBA00023136"/>
    </source>
</evidence>
<feature type="transmembrane region" description="Helical" evidence="7">
    <location>
        <begin position="278"/>
        <end position="301"/>
    </location>
</feature>
<dbReference type="GO" id="GO:0005886">
    <property type="term" value="C:plasma membrane"/>
    <property type="evidence" value="ECO:0007669"/>
    <property type="project" value="UniProtKB-SubCell"/>
</dbReference>
<feature type="transmembrane region" description="Helical" evidence="7">
    <location>
        <begin position="118"/>
        <end position="141"/>
    </location>
</feature>
<dbReference type="PANTHER" id="PTHR42770:SF11">
    <property type="entry name" value="INNER MEMBRANE TRANSPORT PROTEIN YBAT"/>
    <property type="match status" value="1"/>
</dbReference>